<dbReference type="Gene3D" id="1.20.1720.10">
    <property type="entry name" value="Multidrug resistance protein D"/>
    <property type="match status" value="1"/>
</dbReference>
<feature type="transmembrane region" description="Helical" evidence="6">
    <location>
        <begin position="271"/>
        <end position="292"/>
    </location>
</feature>
<accession>A0ABS0NNG7</accession>
<feature type="transmembrane region" description="Helical" evidence="6">
    <location>
        <begin position="209"/>
        <end position="228"/>
    </location>
</feature>
<feature type="domain" description="Major facilitator superfamily (MFS) profile" evidence="7">
    <location>
        <begin position="58"/>
        <end position="507"/>
    </location>
</feature>
<feature type="transmembrane region" description="Helical" evidence="6">
    <location>
        <begin position="479"/>
        <end position="498"/>
    </location>
</feature>
<feature type="transmembrane region" description="Helical" evidence="6">
    <location>
        <begin position="57"/>
        <end position="80"/>
    </location>
</feature>
<proteinExistence type="predicted"/>
<gene>
    <name evidence="8" type="ORF">IHE55_18890</name>
</gene>
<organism evidence="8 9">
    <name type="scientific">Streptomyces pactum</name>
    <dbReference type="NCBI Taxonomy" id="68249"/>
    <lineage>
        <taxon>Bacteria</taxon>
        <taxon>Bacillati</taxon>
        <taxon>Actinomycetota</taxon>
        <taxon>Actinomycetes</taxon>
        <taxon>Kitasatosporales</taxon>
        <taxon>Streptomycetaceae</taxon>
        <taxon>Streptomyces</taxon>
    </lineage>
</organism>
<feature type="transmembrane region" description="Helical" evidence="6">
    <location>
        <begin position="439"/>
        <end position="459"/>
    </location>
</feature>
<dbReference type="RefSeq" id="WP_197990096.1">
    <property type="nucleotide sequence ID" value="NZ_JACYXC010000001.1"/>
</dbReference>
<dbReference type="Gene3D" id="1.20.1250.20">
    <property type="entry name" value="MFS general substrate transporter like domains"/>
    <property type="match status" value="1"/>
</dbReference>
<feature type="transmembrane region" description="Helical" evidence="6">
    <location>
        <begin position="333"/>
        <end position="355"/>
    </location>
</feature>
<feature type="transmembrane region" description="Helical" evidence="6">
    <location>
        <begin position="393"/>
        <end position="419"/>
    </location>
</feature>
<feature type="transmembrane region" description="Helical" evidence="6">
    <location>
        <begin position="248"/>
        <end position="265"/>
    </location>
</feature>
<evidence type="ECO:0000313" key="8">
    <source>
        <dbReference type="EMBL" id="MBH5336723.1"/>
    </source>
</evidence>
<keyword evidence="9" id="KW-1185">Reference proteome</keyword>
<feature type="transmembrane region" description="Helical" evidence="6">
    <location>
        <begin position="145"/>
        <end position="169"/>
    </location>
</feature>
<dbReference type="PANTHER" id="PTHR23501">
    <property type="entry name" value="MAJOR FACILITATOR SUPERFAMILY"/>
    <property type="match status" value="1"/>
</dbReference>
<dbReference type="EMBL" id="JACYXC010000001">
    <property type="protein sequence ID" value="MBH5336723.1"/>
    <property type="molecule type" value="Genomic_DNA"/>
</dbReference>
<sequence>MTALDPLDADPADATGPRARLVTATEPSARPEPLETPDTPDADDAAGETVLGRRFRALTLGIISVVSLIAFEASAVNTAMPVAAHALDGVELYAYAFSAYFTASLFAMTLSGEWCDRKGPLAPLFAGIATFGAGLVLSGSAQQMWAFVAGRGVQGIGGGLVIVALYVVVGRAYPERLRPAVLAAFSAAWVLPVIVGPLAAGTVTEHLSWRWVFLAIPVLVLLPLSVMLPALRKLPAGDRTPAMNRGRILLALAVAAGAGLLQYAAQDIGWLSLVPAALGLALLVPCILRLLPRGTFRAARGLPSVVLLRGVAAGAFLGAESFVPLMLVTERGLSATLAGLSLTGGGLTWALGSFTQSRPRLEPYRERLMGAGMLLIAASIAMLPLALLDGVPAWIVAVAWIIGGYGMGLAISSGSVLLLKLSRPEDAGTNSASLQVSDALGNITLVGLSGVLFVAFGGGSVSHGTEDVLEAGNAGGHPAAFTAVFLAMTAAALVGAFVTTRLRPARAQQSVVPD</sequence>
<name>A0ABS0NNG7_9ACTN</name>
<dbReference type="Proteomes" id="UP000807371">
    <property type="component" value="Unassembled WGS sequence"/>
</dbReference>
<keyword evidence="2 6" id="KW-0812">Transmembrane</keyword>
<evidence type="ECO:0000256" key="1">
    <source>
        <dbReference type="ARBA" id="ARBA00004651"/>
    </source>
</evidence>
<protein>
    <submittedName>
        <fullName evidence="8">MFS transporter</fullName>
    </submittedName>
</protein>
<reference evidence="8 9" key="1">
    <citation type="submission" date="2020-09" db="EMBL/GenBank/DDBJ databases">
        <title>Biosynthesis of the nuclear factor of activated T cells inhibitor NFAT-133 and its congeners in Streptomyces pactum.</title>
        <authorList>
            <person name="Zhou W."/>
            <person name="Posri P."/>
            <person name="Abugrain M.E."/>
            <person name="Weisberg A.J."/>
            <person name="Chang J.H."/>
            <person name="Mahmud T."/>
        </authorList>
    </citation>
    <scope>NUCLEOTIDE SEQUENCE [LARGE SCALE GENOMIC DNA]</scope>
    <source>
        <strain evidence="8 9">ATCC 27456</strain>
    </source>
</reference>
<dbReference type="SUPFAM" id="SSF103473">
    <property type="entry name" value="MFS general substrate transporter"/>
    <property type="match status" value="2"/>
</dbReference>
<dbReference type="InterPro" id="IPR036259">
    <property type="entry name" value="MFS_trans_sf"/>
</dbReference>
<keyword evidence="3 6" id="KW-1133">Transmembrane helix</keyword>
<feature type="transmembrane region" description="Helical" evidence="6">
    <location>
        <begin position="121"/>
        <end position="139"/>
    </location>
</feature>
<keyword evidence="4 6" id="KW-0472">Membrane</keyword>
<comment type="subcellular location">
    <subcellularLocation>
        <location evidence="1">Cell membrane</location>
        <topology evidence="1">Multi-pass membrane protein</topology>
    </subcellularLocation>
</comment>
<evidence type="ECO:0000256" key="6">
    <source>
        <dbReference type="SAM" id="Phobius"/>
    </source>
</evidence>
<feature type="transmembrane region" description="Helical" evidence="6">
    <location>
        <begin position="304"/>
        <end position="327"/>
    </location>
</feature>
<evidence type="ECO:0000256" key="4">
    <source>
        <dbReference type="ARBA" id="ARBA00023136"/>
    </source>
</evidence>
<comment type="caution">
    <text evidence="8">The sequence shown here is derived from an EMBL/GenBank/DDBJ whole genome shotgun (WGS) entry which is preliminary data.</text>
</comment>
<dbReference type="Pfam" id="PF07690">
    <property type="entry name" value="MFS_1"/>
    <property type="match status" value="1"/>
</dbReference>
<dbReference type="InterPro" id="IPR020846">
    <property type="entry name" value="MFS_dom"/>
</dbReference>
<evidence type="ECO:0000313" key="9">
    <source>
        <dbReference type="Proteomes" id="UP000807371"/>
    </source>
</evidence>
<evidence type="ECO:0000256" key="2">
    <source>
        <dbReference type="ARBA" id="ARBA00022692"/>
    </source>
</evidence>
<feature type="region of interest" description="Disordered" evidence="5">
    <location>
        <begin position="1"/>
        <end position="46"/>
    </location>
</feature>
<dbReference type="InterPro" id="IPR011701">
    <property type="entry name" value="MFS"/>
</dbReference>
<evidence type="ECO:0000256" key="3">
    <source>
        <dbReference type="ARBA" id="ARBA00022989"/>
    </source>
</evidence>
<evidence type="ECO:0000256" key="5">
    <source>
        <dbReference type="SAM" id="MobiDB-lite"/>
    </source>
</evidence>
<feature type="transmembrane region" description="Helical" evidence="6">
    <location>
        <begin position="92"/>
        <end position="109"/>
    </location>
</feature>
<dbReference type="PANTHER" id="PTHR23501:SF154">
    <property type="entry name" value="MULTIDRUG-EFFLUX TRANSPORTER RV1634-RELATED"/>
    <property type="match status" value="1"/>
</dbReference>
<feature type="transmembrane region" description="Helical" evidence="6">
    <location>
        <begin position="181"/>
        <end position="203"/>
    </location>
</feature>
<dbReference type="PROSITE" id="PS50850">
    <property type="entry name" value="MFS"/>
    <property type="match status" value="1"/>
</dbReference>
<evidence type="ECO:0000259" key="7">
    <source>
        <dbReference type="PROSITE" id="PS50850"/>
    </source>
</evidence>
<feature type="transmembrane region" description="Helical" evidence="6">
    <location>
        <begin position="367"/>
        <end position="387"/>
    </location>
</feature>